<accession>A0A2K1DVQ4</accession>
<evidence type="ECO:0000313" key="4">
    <source>
        <dbReference type="Proteomes" id="UP000236641"/>
    </source>
</evidence>
<organism evidence="3 4">
    <name type="scientific">Hanstruepera neustonica</name>
    <dbReference type="NCBI Taxonomy" id="1445657"/>
    <lineage>
        <taxon>Bacteria</taxon>
        <taxon>Pseudomonadati</taxon>
        <taxon>Bacteroidota</taxon>
        <taxon>Flavobacteriia</taxon>
        <taxon>Flavobacteriales</taxon>
        <taxon>Flavobacteriaceae</taxon>
        <taxon>Hanstruepera</taxon>
    </lineage>
</organism>
<dbReference type="AlphaFoldDB" id="A0A2K1DVQ4"/>
<dbReference type="Pfam" id="PF13439">
    <property type="entry name" value="Glyco_transf_4"/>
    <property type="match status" value="1"/>
</dbReference>
<evidence type="ECO:0008006" key="5">
    <source>
        <dbReference type="Google" id="ProtNLM"/>
    </source>
</evidence>
<comment type="caution">
    <text evidence="3">The sequence shown here is derived from an EMBL/GenBank/DDBJ whole genome shotgun (WGS) entry which is preliminary data.</text>
</comment>
<proteinExistence type="predicted"/>
<dbReference type="PANTHER" id="PTHR12526">
    <property type="entry name" value="GLYCOSYLTRANSFERASE"/>
    <property type="match status" value="1"/>
</dbReference>
<name>A0A2K1DVQ4_9FLAO</name>
<evidence type="ECO:0000259" key="2">
    <source>
        <dbReference type="Pfam" id="PF13439"/>
    </source>
</evidence>
<reference evidence="3 4" key="1">
    <citation type="submission" date="2018-01" db="EMBL/GenBank/DDBJ databases">
        <title>The draft genome of Hanstruepera neustonica JCM19743.</title>
        <authorList>
            <person name="He R.-H."/>
            <person name="Du Z.-J."/>
        </authorList>
    </citation>
    <scope>NUCLEOTIDE SEQUENCE [LARGE SCALE GENOMIC DNA]</scope>
    <source>
        <strain evidence="3 4">JCM19743</strain>
    </source>
</reference>
<dbReference type="Gene3D" id="3.40.50.2000">
    <property type="entry name" value="Glycogen Phosphorylase B"/>
    <property type="match status" value="2"/>
</dbReference>
<dbReference type="GO" id="GO:0016757">
    <property type="term" value="F:glycosyltransferase activity"/>
    <property type="evidence" value="ECO:0007669"/>
    <property type="project" value="InterPro"/>
</dbReference>
<sequence>MTIAVYSGEIPSTTFIERLISGLVEHGQQLILFGIRHGSNHYSNSVTVVGYRHNRFSKALHLLKFTLLLLLFKRDAKRRLDSFLKASDRYTLNDKVKCYPVLWHQPEIFHLQWAKGIADWAWVQEFGMRLVVSLRGAHINYSPVANTNLAEIYHQTFPKVDAFHAVSEAIAREAQKYGAAKDRIQVVYSGLDIPNSERLSKHASNSTVFRLLSVGRSHWKKGYVYALDACAILKENGFKFKYTIIGGSDSIELLYQVRDLDLEDYVDLLGQVPFDTVKAHMTDADLLLLPSVEEGIANVVLEAMSLGTLVLSTDCGGMTEVIVPGVNGFITPVRHVDQMADNILAISKLSESEKAVIRDVAHTTILKNHRTGLMVQNMLQIYKHATKE</sequence>
<dbReference type="PANTHER" id="PTHR12526:SF630">
    <property type="entry name" value="GLYCOSYLTRANSFERASE"/>
    <property type="match status" value="1"/>
</dbReference>
<dbReference type="RefSeq" id="WP_103053030.1">
    <property type="nucleotide sequence ID" value="NZ_POWF01000011.1"/>
</dbReference>
<dbReference type="CDD" id="cd03811">
    <property type="entry name" value="GT4_GT28_WabH-like"/>
    <property type="match status" value="1"/>
</dbReference>
<dbReference type="OrthoDB" id="596635at2"/>
<dbReference type="InterPro" id="IPR028098">
    <property type="entry name" value="Glyco_trans_4-like_N"/>
</dbReference>
<gene>
    <name evidence="3" type="ORF">C1T31_13405</name>
</gene>
<dbReference type="SUPFAM" id="SSF53756">
    <property type="entry name" value="UDP-Glycosyltransferase/glycogen phosphorylase"/>
    <property type="match status" value="1"/>
</dbReference>
<dbReference type="InterPro" id="IPR001296">
    <property type="entry name" value="Glyco_trans_1"/>
</dbReference>
<dbReference type="EMBL" id="POWF01000011">
    <property type="protein sequence ID" value="PNQ72097.1"/>
    <property type="molecule type" value="Genomic_DNA"/>
</dbReference>
<keyword evidence="4" id="KW-1185">Reference proteome</keyword>
<evidence type="ECO:0000259" key="1">
    <source>
        <dbReference type="Pfam" id="PF00534"/>
    </source>
</evidence>
<feature type="domain" description="Glycosyl transferase family 1" evidence="1">
    <location>
        <begin position="200"/>
        <end position="357"/>
    </location>
</feature>
<feature type="domain" description="Glycosyltransferase subfamily 4-like N-terminal" evidence="2">
    <location>
        <begin position="14"/>
        <end position="193"/>
    </location>
</feature>
<evidence type="ECO:0000313" key="3">
    <source>
        <dbReference type="EMBL" id="PNQ72097.1"/>
    </source>
</evidence>
<protein>
    <recommendedName>
        <fullName evidence="5">Colanic acid biosynthesis protein</fullName>
    </recommendedName>
</protein>
<dbReference type="Pfam" id="PF00534">
    <property type="entry name" value="Glycos_transf_1"/>
    <property type="match status" value="1"/>
</dbReference>
<dbReference type="Proteomes" id="UP000236641">
    <property type="component" value="Unassembled WGS sequence"/>
</dbReference>